<dbReference type="EC" id="2.3.1.269" evidence="9"/>
<evidence type="ECO:0000256" key="3">
    <source>
        <dbReference type="ARBA" id="ARBA00022475"/>
    </source>
</evidence>
<name>A0A4R2PYU7_9RHOB</name>
<dbReference type="GO" id="GO:0042158">
    <property type="term" value="P:lipoprotein biosynthetic process"/>
    <property type="evidence" value="ECO:0007669"/>
    <property type="project" value="UniProtKB-UniRule"/>
</dbReference>
<comment type="subcellular location">
    <subcellularLocation>
        <location evidence="1 9">Cell membrane</location>
        <topology evidence="1 9">Multi-pass membrane protein</topology>
    </subcellularLocation>
</comment>
<dbReference type="PROSITE" id="PS50263">
    <property type="entry name" value="CN_HYDROLASE"/>
    <property type="match status" value="1"/>
</dbReference>
<feature type="transmembrane region" description="Helical" evidence="9">
    <location>
        <begin position="12"/>
        <end position="28"/>
    </location>
</feature>
<comment type="pathway">
    <text evidence="9">Protein modification; lipoprotein biosynthesis (N-acyl transfer).</text>
</comment>
<dbReference type="AlphaFoldDB" id="A0A4R2PYU7"/>
<keyword evidence="8 9" id="KW-0012">Acyltransferase</keyword>
<feature type="transmembrane region" description="Helical" evidence="9">
    <location>
        <begin position="164"/>
        <end position="187"/>
    </location>
</feature>
<proteinExistence type="inferred from homology"/>
<keyword evidence="6 9" id="KW-1133">Transmembrane helix</keyword>
<dbReference type="GO" id="GO:0016410">
    <property type="term" value="F:N-acyltransferase activity"/>
    <property type="evidence" value="ECO:0007669"/>
    <property type="project" value="UniProtKB-UniRule"/>
</dbReference>
<dbReference type="SUPFAM" id="SSF56317">
    <property type="entry name" value="Carbon-nitrogen hydrolase"/>
    <property type="match status" value="1"/>
</dbReference>
<keyword evidence="4 9" id="KW-0808">Transferase</keyword>
<keyword evidence="11" id="KW-0449">Lipoprotein</keyword>
<dbReference type="PANTHER" id="PTHR38686">
    <property type="entry name" value="APOLIPOPROTEIN N-ACYLTRANSFERASE"/>
    <property type="match status" value="1"/>
</dbReference>
<evidence type="ECO:0000256" key="7">
    <source>
        <dbReference type="ARBA" id="ARBA00023136"/>
    </source>
</evidence>
<evidence type="ECO:0000256" key="6">
    <source>
        <dbReference type="ARBA" id="ARBA00022989"/>
    </source>
</evidence>
<dbReference type="InterPro" id="IPR004563">
    <property type="entry name" value="Apolipo_AcylTrfase"/>
</dbReference>
<dbReference type="Pfam" id="PF00795">
    <property type="entry name" value="CN_hydrolase"/>
    <property type="match status" value="1"/>
</dbReference>
<dbReference type="GO" id="GO:0005886">
    <property type="term" value="C:plasma membrane"/>
    <property type="evidence" value="ECO:0007669"/>
    <property type="project" value="UniProtKB-SubCell"/>
</dbReference>
<feature type="transmembrane region" description="Helical" evidence="9">
    <location>
        <begin position="194"/>
        <end position="213"/>
    </location>
</feature>
<dbReference type="HAMAP" id="MF_01148">
    <property type="entry name" value="Lnt"/>
    <property type="match status" value="1"/>
</dbReference>
<dbReference type="EMBL" id="SLXP01000005">
    <property type="protein sequence ID" value="TCP41443.1"/>
    <property type="molecule type" value="Genomic_DNA"/>
</dbReference>
<gene>
    <name evidence="9" type="primary">lnt</name>
    <name evidence="11" type="ORF">EV662_105191</name>
</gene>
<keyword evidence="3 9" id="KW-1003">Cell membrane</keyword>
<evidence type="ECO:0000256" key="5">
    <source>
        <dbReference type="ARBA" id="ARBA00022692"/>
    </source>
</evidence>
<evidence type="ECO:0000256" key="9">
    <source>
        <dbReference type="HAMAP-Rule" id="MF_01148"/>
    </source>
</evidence>
<dbReference type="NCBIfam" id="TIGR00546">
    <property type="entry name" value="lnt"/>
    <property type="match status" value="1"/>
</dbReference>
<accession>A0A4R2PYU7</accession>
<feature type="transmembrane region" description="Helical" evidence="9">
    <location>
        <begin position="58"/>
        <end position="79"/>
    </location>
</feature>
<dbReference type="PANTHER" id="PTHR38686:SF1">
    <property type="entry name" value="APOLIPOPROTEIN N-ACYLTRANSFERASE"/>
    <property type="match status" value="1"/>
</dbReference>
<dbReference type="RefSeq" id="WP_132462006.1">
    <property type="nucleotide sequence ID" value="NZ_SLXP01000005.1"/>
</dbReference>
<evidence type="ECO:0000256" key="1">
    <source>
        <dbReference type="ARBA" id="ARBA00004651"/>
    </source>
</evidence>
<dbReference type="InterPro" id="IPR036526">
    <property type="entry name" value="C-N_Hydrolase_sf"/>
</dbReference>
<protein>
    <recommendedName>
        <fullName evidence="9">Apolipoprotein N-acyltransferase</fullName>
        <shortName evidence="9">ALP N-acyltransferase</shortName>
        <ecNumber evidence="9">2.3.1.269</ecNumber>
    </recommendedName>
</protein>
<evidence type="ECO:0000313" key="12">
    <source>
        <dbReference type="Proteomes" id="UP000294835"/>
    </source>
</evidence>
<dbReference type="Proteomes" id="UP000294835">
    <property type="component" value="Unassembled WGS sequence"/>
</dbReference>
<evidence type="ECO:0000313" key="11">
    <source>
        <dbReference type="EMBL" id="TCP41443.1"/>
    </source>
</evidence>
<keyword evidence="7 9" id="KW-0472">Membrane</keyword>
<dbReference type="InterPro" id="IPR003010">
    <property type="entry name" value="C-N_Hydrolase"/>
</dbReference>
<evidence type="ECO:0000256" key="2">
    <source>
        <dbReference type="ARBA" id="ARBA00010065"/>
    </source>
</evidence>
<reference evidence="11 12" key="1">
    <citation type="submission" date="2019-03" db="EMBL/GenBank/DDBJ databases">
        <title>Genomic Encyclopedia of Type Strains, Phase IV (KMG-IV): sequencing the most valuable type-strain genomes for metagenomic binning, comparative biology and taxonomic classification.</title>
        <authorList>
            <person name="Goeker M."/>
        </authorList>
    </citation>
    <scope>NUCLEOTIDE SEQUENCE [LARGE SCALE GENOMIC DNA]</scope>
    <source>
        <strain evidence="11 12">DSM 18063</strain>
    </source>
</reference>
<dbReference type="Pfam" id="PF20154">
    <property type="entry name" value="LNT_N"/>
    <property type="match status" value="1"/>
</dbReference>
<dbReference type="InterPro" id="IPR045378">
    <property type="entry name" value="LNT_N"/>
</dbReference>
<dbReference type="OrthoDB" id="9804277at2"/>
<evidence type="ECO:0000256" key="8">
    <source>
        <dbReference type="ARBA" id="ARBA00023315"/>
    </source>
</evidence>
<evidence type="ECO:0000259" key="10">
    <source>
        <dbReference type="PROSITE" id="PS50263"/>
    </source>
</evidence>
<dbReference type="UniPathway" id="UPA00666"/>
<sequence>MTARLPRFPQALARRPVAAFGLGLLVALGQTPFGLWPVALAGLAGLTWLVARAPGPRAAALAAWAGGAGQFALALSWIVEPFLVDIRTHGWMAPFALVFMAGGLALFWGAAGAFAGWAGRGPRGRALAFALALPAAELARGYVLTGFPWALPGHIWIGAPQMQLAALTGQTGLTLLATLSAALPLILPIGPGRALGATLAALLVTGTGLWGALRLDAPMPADPDPPQIRLVQPNAAQHLKWRRDMIPVFWERQLAFTAAPSDPAPDLIVWPETAVPYLLNRAGGAPALIAEQAGGVPVMLGIQRSEGPRTFNSLAVLGPGGAVTHLYDKHHLVPFGEYIPFGGVLGRLGFRGLAARDSFGYAAGPGPVVLDLGPRLGAALPLICYEAVFPQDLRVDRRPRWIAQITNDAWFGERSGPFQHLALARLRAVEQGLPLLRAANTGVSAVIDARGRITHSLPLNTAGHLTAPLPAALPPTVYARTGDGPGALGLAAALAVLVAARRRK</sequence>
<feature type="transmembrane region" description="Helical" evidence="9">
    <location>
        <begin position="34"/>
        <end position="51"/>
    </location>
</feature>
<evidence type="ECO:0000256" key="4">
    <source>
        <dbReference type="ARBA" id="ARBA00022679"/>
    </source>
</evidence>
<keyword evidence="5 9" id="KW-0812">Transmembrane</keyword>
<organism evidence="11 12">
    <name type="scientific">Rhodovulum marinum</name>
    <dbReference type="NCBI Taxonomy" id="320662"/>
    <lineage>
        <taxon>Bacteria</taxon>
        <taxon>Pseudomonadati</taxon>
        <taxon>Pseudomonadota</taxon>
        <taxon>Alphaproteobacteria</taxon>
        <taxon>Rhodobacterales</taxon>
        <taxon>Paracoccaceae</taxon>
        <taxon>Rhodovulum</taxon>
    </lineage>
</organism>
<dbReference type="Gene3D" id="3.60.110.10">
    <property type="entry name" value="Carbon-nitrogen hydrolase"/>
    <property type="match status" value="1"/>
</dbReference>
<feature type="domain" description="CN hydrolase" evidence="10">
    <location>
        <begin position="231"/>
        <end position="471"/>
    </location>
</feature>
<comment type="caution">
    <text evidence="11">The sequence shown here is derived from an EMBL/GenBank/DDBJ whole genome shotgun (WGS) entry which is preliminary data.</text>
</comment>
<comment type="similarity">
    <text evidence="2 9">Belongs to the CN hydrolase family. Apolipoprotein N-acyltransferase subfamily.</text>
</comment>
<dbReference type="CDD" id="cd07571">
    <property type="entry name" value="ALP_N-acyl_transferase"/>
    <property type="match status" value="1"/>
</dbReference>
<comment type="catalytic activity">
    <reaction evidence="9">
        <text>N-terminal S-1,2-diacyl-sn-glyceryl-L-cysteinyl-[lipoprotein] + a glycerophospholipid = N-acyl-S-1,2-diacyl-sn-glyceryl-L-cysteinyl-[lipoprotein] + a 2-acyl-sn-glycero-3-phospholipid + H(+)</text>
        <dbReference type="Rhea" id="RHEA:48228"/>
        <dbReference type="Rhea" id="RHEA-COMP:14681"/>
        <dbReference type="Rhea" id="RHEA-COMP:14684"/>
        <dbReference type="ChEBI" id="CHEBI:15378"/>
        <dbReference type="ChEBI" id="CHEBI:136912"/>
        <dbReference type="ChEBI" id="CHEBI:140656"/>
        <dbReference type="ChEBI" id="CHEBI:140657"/>
        <dbReference type="ChEBI" id="CHEBI:140660"/>
        <dbReference type="EC" id="2.3.1.269"/>
    </reaction>
</comment>
<comment type="function">
    <text evidence="9">Catalyzes the phospholipid dependent N-acylation of the N-terminal cysteine of apolipoprotein, the last step in lipoprotein maturation.</text>
</comment>
<keyword evidence="12" id="KW-1185">Reference proteome</keyword>
<feature type="transmembrane region" description="Helical" evidence="9">
    <location>
        <begin position="91"/>
        <end position="114"/>
    </location>
</feature>
<feature type="transmembrane region" description="Helical" evidence="9">
    <location>
        <begin position="126"/>
        <end position="144"/>
    </location>
</feature>